<dbReference type="AlphaFoldDB" id="A0A382ANR0"/>
<evidence type="ECO:0000313" key="1">
    <source>
        <dbReference type="EMBL" id="SVB02617.1"/>
    </source>
</evidence>
<dbReference type="InterPro" id="IPR019734">
    <property type="entry name" value="TPR_rpt"/>
</dbReference>
<sequence length="54" mass="6236">TTLKCDLLFTMGDAYKEAEQFENAVLYYRRVTNEYPDCALVEDAQERIQEINGG</sequence>
<dbReference type="PROSITE" id="PS50005">
    <property type="entry name" value="TPR"/>
    <property type="match status" value="1"/>
</dbReference>
<feature type="non-terminal residue" evidence="1">
    <location>
        <position position="1"/>
    </location>
</feature>
<dbReference type="InterPro" id="IPR011990">
    <property type="entry name" value="TPR-like_helical_dom_sf"/>
</dbReference>
<dbReference type="EMBL" id="UINC01025988">
    <property type="protein sequence ID" value="SVB02617.1"/>
    <property type="molecule type" value="Genomic_DNA"/>
</dbReference>
<organism evidence="1">
    <name type="scientific">marine metagenome</name>
    <dbReference type="NCBI Taxonomy" id="408172"/>
    <lineage>
        <taxon>unclassified sequences</taxon>
        <taxon>metagenomes</taxon>
        <taxon>ecological metagenomes</taxon>
    </lineage>
</organism>
<name>A0A382ANR0_9ZZZZ</name>
<protein>
    <recommendedName>
        <fullName evidence="2">Outer membrane lipoprotein BamD-like domain-containing protein</fullName>
    </recommendedName>
</protein>
<accession>A0A382ANR0</accession>
<gene>
    <name evidence="1" type="ORF">METZ01_LOCUS155471</name>
</gene>
<reference evidence="1" key="1">
    <citation type="submission" date="2018-05" db="EMBL/GenBank/DDBJ databases">
        <authorList>
            <person name="Lanie J.A."/>
            <person name="Ng W.-L."/>
            <person name="Kazmierczak K.M."/>
            <person name="Andrzejewski T.M."/>
            <person name="Davidsen T.M."/>
            <person name="Wayne K.J."/>
            <person name="Tettelin H."/>
            <person name="Glass J.I."/>
            <person name="Rusch D."/>
            <person name="Podicherti R."/>
            <person name="Tsui H.-C.T."/>
            <person name="Winkler M.E."/>
        </authorList>
    </citation>
    <scope>NUCLEOTIDE SEQUENCE</scope>
</reference>
<proteinExistence type="predicted"/>
<evidence type="ECO:0008006" key="2">
    <source>
        <dbReference type="Google" id="ProtNLM"/>
    </source>
</evidence>
<dbReference type="Gene3D" id="1.25.40.10">
    <property type="entry name" value="Tetratricopeptide repeat domain"/>
    <property type="match status" value="1"/>
</dbReference>